<comment type="caution">
    <text evidence="1">The sequence shown here is derived from an EMBL/GenBank/DDBJ whole genome shotgun (WGS) entry which is preliminary data.</text>
</comment>
<evidence type="ECO:0000313" key="1">
    <source>
        <dbReference type="EMBL" id="RWR90812.1"/>
    </source>
</evidence>
<dbReference type="EMBL" id="QPKB01000008">
    <property type="protein sequence ID" value="RWR90812.1"/>
    <property type="molecule type" value="Genomic_DNA"/>
</dbReference>
<dbReference type="AlphaFoldDB" id="A0A443PJ75"/>
<protein>
    <submittedName>
        <fullName evidence="1">Uncharacterized protein</fullName>
    </submittedName>
</protein>
<keyword evidence="2" id="KW-1185">Reference proteome</keyword>
<proteinExistence type="predicted"/>
<sequence length="64" mass="7754">MEHPHEGGSKLKEEEMVSGWEFLNGGVIPRPRLFSGSWLTWRSIKTCKISRWKRWRGSWRRKKR</sequence>
<gene>
    <name evidence="1" type="ORF">CKAN_01993000</name>
</gene>
<reference evidence="1 2" key="1">
    <citation type="journal article" date="2019" name="Nat. Plants">
        <title>Stout camphor tree genome fills gaps in understanding of flowering plant genome evolution.</title>
        <authorList>
            <person name="Chaw S.M."/>
            <person name="Liu Y.C."/>
            <person name="Wu Y.W."/>
            <person name="Wang H.Y."/>
            <person name="Lin C.I."/>
            <person name="Wu C.S."/>
            <person name="Ke H.M."/>
            <person name="Chang L.Y."/>
            <person name="Hsu C.Y."/>
            <person name="Yang H.T."/>
            <person name="Sudianto E."/>
            <person name="Hsu M.H."/>
            <person name="Wu K.P."/>
            <person name="Wang L.N."/>
            <person name="Leebens-Mack J.H."/>
            <person name="Tsai I.J."/>
        </authorList>
    </citation>
    <scope>NUCLEOTIDE SEQUENCE [LARGE SCALE GENOMIC DNA]</scope>
    <source>
        <strain evidence="2">cv. Chaw 1501</strain>
        <tissue evidence="1">Young leaves</tissue>
    </source>
</reference>
<evidence type="ECO:0000313" key="2">
    <source>
        <dbReference type="Proteomes" id="UP000283530"/>
    </source>
</evidence>
<organism evidence="1 2">
    <name type="scientific">Cinnamomum micranthum f. kanehirae</name>
    <dbReference type="NCBI Taxonomy" id="337451"/>
    <lineage>
        <taxon>Eukaryota</taxon>
        <taxon>Viridiplantae</taxon>
        <taxon>Streptophyta</taxon>
        <taxon>Embryophyta</taxon>
        <taxon>Tracheophyta</taxon>
        <taxon>Spermatophyta</taxon>
        <taxon>Magnoliopsida</taxon>
        <taxon>Magnoliidae</taxon>
        <taxon>Laurales</taxon>
        <taxon>Lauraceae</taxon>
        <taxon>Cinnamomum</taxon>
    </lineage>
</organism>
<name>A0A443PJ75_9MAGN</name>
<dbReference type="Proteomes" id="UP000283530">
    <property type="component" value="Unassembled WGS sequence"/>
</dbReference>
<accession>A0A443PJ75</accession>